<evidence type="ECO:0000256" key="2">
    <source>
        <dbReference type="ARBA" id="ARBA00023125"/>
    </source>
</evidence>
<dbReference type="SUPFAM" id="SSF48498">
    <property type="entry name" value="Tetracyclin repressor-like, C-terminal domain"/>
    <property type="match status" value="1"/>
</dbReference>
<dbReference type="Pfam" id="PF16859">
    <property type="entry name" value="TetR_C_11"/>
    <property type="match status" value="1"/>
</dbReference>
<sequence length="217" mass="23961">MTKRRRGSELEEAILEAGWAQLSEHGYAGFTFEAVANRAKTGKAAVYRRWPDRESLLVAVLAHWGLGTPRAVPDTGALGSDVIELLRAANRFGTHIAALFSTILGAYFDDMSTTPAELRNRLLGDRGHAMETILQRALERGELNQLPPARVATLPVDLLRHELLMNLQPVPDETIIEIVETAFLPLVASAPPTSDHDWPQPTATDRNRPRLTATDRD</sequence>
<dbReference type="AlphaFoldDB" id="A0AAU7V980"/>
<evidence type="ECO:0000313" key="7">
    <source>
        <dbReference type="EMBL" id="XBW08387.1"/>
    </source>
</evidence>
<evidence type="ECO:0000256" key="4">
    <source>
        <dbReference type="PROSITE-ProRule" id="PRU00335"/>
    </source>
</evidence>
<dbReference type="Gene3D" id="1.10.357.10">
    <property type="entry name" value="Tetracycline Repressor, domain 2"/>
    <property type="match status" value="1"/>
</dbReference>
<feature type="DNA-binding region" description="H-T-H motif" evidence="4">
    <location>
        <begin position="31"/>
        <end position="50"/>
    </location>
</feature>
<keyword evidence="2 4" id="KW-0238">DNA-binding</keyword>
<evidence type="ECO:0000256" key="5">
    <source>
        <dbReference type="SAM" id="MobiDB-lite"/>
    </source>
</evidence>
<dbReference type="GO" id="GO:0000976">
    <property type="term" value="F:transcription cis-regulatory region binding"/>
    <property type="evidence" value="ECO:0007669"/>
    <property type="project" value="TreeGrafter"/>
</dbReference>
<dbReference type="EMBL" id="CP138335">
    <property type="protein sequence ID" value="XBW08387.1"/>
    <property type="molecule type" value="Genomic_DNA"/>
</dbReference>
<dbReference type="InterPro" id="IPR050109">
    <property type="entry name" value="HTH-type_TetR-like_transc_reg"/>
</dbReference>
<dbReference type="PANTHER" id="PTHR30055:SF148">
    <property type="entry name" value="TETR-FAMILY TRANSCRIPTIONAL REGULATOR"/>
    <property type="match status" value="1"/>
</dbReference>
<dbReference type="InterPro" id="IPR036271">
    <property type="entry name" value="Tet_transcr_reg_TetR-rel_C_sf"/>
</dbReference>
<accession>A0AAU7V980</accession>
<protein>
    <submittedName>
        <fullName evidence="7">TetR/AcrR family transcriptional regulator</fullName>
    </submittedName>
</protein>
<name>A0AAU7V980_9ACTO</name>
<dbReference type="GO" id="GO:0003700">
    <property type="term" value="F:DNA-binding transcription factor activity"/>
    <property type="evidence" value="ECO:0007669"/>
    <property type="project" value="TreeGrafter"/>
</dbReference>
<reference evidence="7" key="1">
    <citation type="submission" date="2023-11" db="EMBL/GenBank/DDBJ databases">
        <title>Scrofimicrobium hongkongense sp. nov., isolated from a patient with peritonitis.</title>
        <authorList>
            <person name="Lao H.Y."/>
            <person name="Wong A.Y.P."/>
            <person name="Ng T.L."/>
            <person name="Wong R.Y.L."/>
            <person name="Yau M.C.Y."/>
            <person name="Lam J.Y.W."/>
            <person name="Siu G.K.H."/>
        </authorList>
    </citation>
    <scope>NUCLEOTIDE SEQUENCE</scope>
    <source>
        <strain evidence="7">R131</strain>
    </source>
</reference>
<keyword evidence="3" id="KW-0804">Transcription</keyword>
<evidence type="ECO:0000259" key="6">
    <source>
        <dbReference type="PROSITE" id="PS50977"/>
    </source>
</evidence>
<dbReference type="SUPFAM" id="SSF46689">
    <property type="entry name" value="Homeodomain-like"/>
    <property type="match status" value="1"/>
</dbReference>
<dbReference type="InterPro" id="IPR011075">
    <property type="entry name" value="TetR_C"/>
</dbReference>
<evidence type="ECO:0000256" key="3">
    <source>
        <dbReference type="ARBA" id="ARBA00023163"/>
    </source>
</evidence>
<feature type="compositionally biased region" description="Basic and acidic residues" evidence="5">
    <location>
        <begin position="205"/>
        <end position="217"/>
    </location>
</feature>
<dbReference type="KEGG" id="sapp:SAC06_02190"/>
<dbReference type="Gene3D" id="1.10.10.60">
    <property type="entry name" value="Homeodomain-like"/>
    <property type="match status" value="1"/>
</dbReference>
<keyword evidence="1" id="KW-0805">Transcription regulation</keyword>
<gene>
    <name evidence="7" type="ORF">SAC06_02190</name>
</gene>
<dbReference type="PANTHER" id="PTHR30055">
    <property type="entry name" value="HTH-TYPE TRANSCRIPTIONAL REGULATOR RUTR"/>
    <property type="match status" value="1"/>
</dbReference>
<dbReference type="InterPro" id="IPR001647">
    <property type="entry name" value="HTH_TetR"/>
</dbReference>
<dbReference type="RefSeq" id="WP_350258586.1">
    <property type="nucleotide sequence ID" value="NZ_CP138335.1"/>
</dbReference>
<proteinExistence type="predicted"/>
<organism evidence="7">
    <name type="scientific">Scrofimicrobium appendicitidis</name>
    <dbReference type="NCBI Taxonomy" id="3079930"/>
    <lineage>
        <taxon>Bacteria</taxon>
        <taxon>Bacillati</taxon>
        <taxon>Actinomycetota</taxon>
        <taxon>Actinomycetes</taxon>
        <taxon>Actinomycetales</taxon>
        <taxon>Actinomycetaceae</taxon>
        <taxon>Scrofimicrobium</taxon>
    </lineage>
</organism>
<feature type="region of interest" description="Disordered" evidence="5">
    <location>
        <begin position="191"/>
        <end position="217"/>
    </location>
</feature>
<evidence type="ECO:0000256" key="1">
    <source>
        <dbReference type="ARBA" id="ARBA00023015"/>
    </source>
</evidence>
<feature type="domain" description="HTH tetR-type" evidence="6">
    <location>
        <begin position="8"/>
        <end position="68"/>
    </location>
</feature>
<dbReference type="InterPro" id="IPR009057">
    <property type="entry name" value="Homeodomain-like_sf"/>
</dbReference>
<dbReference type="PROSITE" id="PS50977">
    <property type="entry name" value="HTH_TETR_2"/>
    <property type="match status" value="1"/>
</dbReference>
<dbReference type="Pfam" id="PF00440">
    <property type="entry name" value="TetR_N"/>
    <property type="match status" value="1"/>
</dbReference>